<evidence type="ECO:0000256" key="1">
    <source>
        <dbReference type="SAM" id="Phobius"/>
    </source>
</evidence>
<feature type="transmembrane region" description="Helical" evidence="1">
    <location>
        <begin position="42"/>
        <end position="58"/>
    </location>
</feature>
<gene>
    <name evidence="2" type="ORF">LCGC14_0877000</name>
</gene>
<feature type="transmembrane region" description="Helical" evidence="1">
    <location>
        <begin position="78"/>
        <end position="95"/>
    </location>
</feature>
<accession>A0A0F9PNM2</accession>
<proteinExistence type="predicted"/>
<protein>
    <submittedName>
        <fullName evidence="2">Uncharacterized protein</fullName>
    </submittedName>
</protein>
<keyword evidence="1" id="KW-1133">Transmembrane helix</keyword>
<comment type="caution">
    <text evidence="2">The sequence shown here is derived from an EMBL/GenBank/DDBJ whole genome shotgun (WGS) entry which is preliminary data.</text>
</comment>
<dbReference type="EMBL" id="LAZR01002738">
    <property type="protein sequence ID" value="KKN26212.1"/>
    <property type="molecule type" value="Genomic_DNA"/>
</dbReference>
<name>A0A0F9PNM2_9ZZZZ</name>
<sequence>MLEHILERSFLHLGWAPWAIGLSIYGFWLLGRYKPTWKLQGPWRWVVPGLVALLTIFLREPSDVAGGGWLGKSYIDLLVWAGSMTLAGLGLRWFVRHFDERAG</sequence>
<dbReference type="AlphaFoldDB" id="A0A0F9PNM2"/>
<feature type="transmembrane region" description="Helical" evidence="1">
    <location>
        <begin position="12"/>
        <end position="30"/>
    </location>
</feature>
<evidence type="ECO:0000313" key="2">
    <source>
        <dbReference type="EMBL" id="KKN26212.1"/>
    </source>
</evidence>
<reference evidence="2" key="1">
    <citation type="journal article" date="2015" name="Nature">
        <title>Complex archaea that bridge the gap between prokaryotes and eukaryotes.</title>
        <authorList>
            <person name="Spang A."/>
            <person name="Saw J.H."/>
            <person name="Jorgensen S.L."/>
            <person name="Zaremba-Niedzwiedzka K."/>
            <person name="Martijn J."/>
            <person name="Lind A.E."/>
            <person name="van Eijk R."/>
            <person name="Schleper C."/>
            <person name="Guy L."/>
            <person name="Ettema T.J."/>
        </authorList>
    </citation>
    <scope>NUCLEOTIDE SEQUENCE</scope>
</reference>
<organism evidence="2">
    <name type="scientific">marine sediment metagenome</name>
    <dbReference type="NCBI Taxonomy" id="412755"/>
    <lineage>
        <taxon>unclassified sequences</taxon>
        <taxon>metagenomes</taxon>
        <taxon>ecological metagenomes</taxon>
    </lineage>
</organism>
<keyword evidence="1" id="KW-0812">Transmembrane</keyword>
<keyword evidence="1" id="KW-0472">Membrane</keyword>